<comment type="caution">
    <text evidence="2">The sequence shown here is derived from an EMBL/GenBank/DDBJ whole genome shotgun (WGS) entry which is preliminary data.</text>
</comment>
<organism evidence="2 3">
    <name type="scientific">Parelaphostrongylus tenuis</name>
    <name type="common">Meningeal worm</name>
    <dbReference type="NCBI Taxonomy" id="148309"/>
    <lineage>
        <taxon>Eukaryota</taxon>
        <taxon>Metazoa</taxon>
        <taxon>Ecdysozoa</taxon>
        <taxon>Nematoda</taxon>
        <taxon>Chromadorea</taxon>
        <taxon>Rhabditida</taxon>
        <taxon>Rhabditina</taxon>
        <taxon>Rhabditomorpha</taxon>
        <taxon>Strongyloidea</taxon>
        <taxon>Metastrongylidae</taxon>
        <taxon>Parelaphostrongylus</taxon>
    </lineage>
</organism>
<dbReference type="EMBL" id="JAHQIW010006776">
    <property type="protein sequence ID" value="KAJ1370413.1"/>
    <property type="molecule type" value="Genomic_DNA"/>
</dbReference>
<evidence type="ECO:0000313" key="3">
    <source>
        <dbReference type="Proteomes" id="UP001196413"/>
    </source>
</evidence>
<feature type="region of interest" description="Disordered" evidence="1">
    <location>
        <begin position="1"/>
        <end position="33"/>
    </location>
</feature>
<protein>
    <submittedName>
        <fullName evidence="2">Uncharacterized protein</fullName>
    </submittedName>
</protein>
<accession>A0AAD5R6J1</accession>
<evidence type="ECO:0000256" key="1">
    <source>
        <dbReference type="SAM" id="MobiDB-lite"/>
    </source>
</evidence>
<sequence length="101" mass="11046">MALYEKGSSSEFLHSSCAPQKDRLDQQRKRRPKRIRPTVVNLFVSKTEDKAVVGEMTTHSSLVSELITSKAELDSLHGDIACSSNCTRITTSCGAEKGSVC</sequence>
<dbReference type="AlphaFoldDB" id="A0AAD5R6J1"/>
<proteinExistence type="predicted"/>
<evidence type="ECO:0000313" key="2">
    <source>
        <dbReference type="EMBL" id="KAJ1370413.1"/>
    </source>
</evidence>
<gene>
    <name evidence="2" type="ORF">KIN20_032129</name>
</gene>
<dbReference type="Proteomes" id="UP001196413">
    <property type="component" value="Unassembled WGS sequence"/>
</dbReference>
<name>A0AAD5R6J1_PARTN</name>
<reference evidence="2" key="1">
    <citation type="submission" date="2021-06" db="EMBL/GenBank/DDBJ databases">
        <title>Parelaphostrongylus tenuis whole genome reference sequence.</title>
        <authorList>
            <person name="Garwood T.J."/>
            <person name="Larsen P.A."/>
            <person name="Fountain-Jones N.M."/>
            <person name="Garbe J.R."/>
            <person name="Macchietto M.G."/>
            <person name="Kania S.A."/>
            <person name="Gerhold R.W."/>
            <person name="Richards J.E."/>
            <person name="Wolf T.M."/>
        </authorList>
    </citation>
    <scope>NUCLEOTIDE SEQUENCE</scope>
    <source>
        <strain evidence="2">MNPRO001-30</strain>
        <tissue evidence="2">Meninges</tissue>
    </source>
</reference>
<keyword evidence="3" id="KW-1185">Reference proteome</keyword>